<keyword evidence="2" id="KW-1185">Reference proteome</keyword>
<reference evidence="1 2" key="1">
    <citation type="submission" date="2021-01" db="EMBL/GenBank/DDBJ databases">
        <title>Whole genome shotgun sequence of Asanoa siamensis NBRC 107932.</title>
        <authorList>
            <person name="Komaki H."/>
            <person name="Tamura T."/>
        </authorList>
    </citation>
    <scope>NUCLEOTIDE SEQUENCE [LARGE SCALE GENOMIC DNA]</scope>
    <source>
        <strain evidence="1 2">NBRC 107932</strain>
    </source>
</reference>
<dbReference type="Proteomes" id="UP000604117">
    <property type="component" value="Unassembled WGS sequence"/>
</dbReference>
<dbReference type="SUPFAM" id="SSF111069">
    <property type="entry name" value="Hypothetical protein yfbM"/>
    <property type="match status" value="1"/>
</dbReference>
<dbReference type="InterPro" id="IPR035944">
    <property type="entry name" value="YfbM-like_sf"/>
</dbReference>
<dbReference type="EMBL" id="BONE01000011">
    <property type="protein sequence ID" value="GIF72455.1"/>
    <property type="molecule type" value="Genomic_DNA"/>
</dbReference>
<sequence>MGIDGMWLRVTPAELDRGLRDVDWLRRHAESVVGDDVASTGTTWHALDHLLLRRDFPVRLVMGEECVADDVDWGYGPPYYLTPAQVRTAAEALAPLTEADLIDGVDPGELTEARIYPGRWTDLSPAVSHLSEAKSFFAAAAAAGDAVVCWIR</sequence>
<name>A0ABQ4CME3_9ACTN</name>
<evidence type="ECO:0000313" key="2">
    <source>
        <dbReference type="Proteomes" id="UP000604117"/>
    </source>
</evidence>
<accession>A0ABQ4CME3</accession>
<dbReference type="Gene3D" id="3.40.1760.10">
    <property type="entry name" value="YfbM-like super family"/>
    <property type="match status" value="1"/>
</dbReference>
<dbReference type="RefSeq" id="WP_239126605.1">
    <property type="nucleotide sequence ID" value="NZ_BONE01000011.1"/>
</dbReference>
<proteinExistence type="predicted"/>
<dbReference type="InterPro" id="IPR015068">
    <property type="entry name" value="DUF1877"/>
</dbReference>
<organism evidence="1 2">
    <name type="scientific">Asanoa siamensis</name>
    <dbReference type="NCBI Taxonomy" id="926357"/>
    <lineage>
        <taxon>Bacteria</taxon>
        <taxon>Bacillati</taxon>
        <taxon>Actinomycetota</taxon>
        <taxon>Actinomycetes</taxon>
        <taxon>Micromonosporales</taxon>
        <taxon>Micromonosporaceae</taxon>
        <taxon>Asanoa</taxon>
    </lineage>
</organism>
<comment type="caution">
    <text evidence="1">The sequence shown here is derived from an EMBL/GenBank/DDBJ whole genome shotgun (WGS) entry which is preliminary data.</text>
</comment>
<dbReference type="Pfam" id="PF08974">
    <property type="entry name" value="DUF1877"/>
    <property type="match status" value="1"/>
</dbReference>
<protein>
    <recommendedName>
        <fullName evidence="3">DUF1877 family protein</fullName>
    </recommendedName>
</protein>
<gene>
    <name evidence="1" type="ORF">Asi02nite_19730</name>
</gene>
<evidence type="ECO:0000313" key="1">
    <source>
        <dbReference type="EMBL" id="GIF72455.1"/>
    </source>
</evidence>
<evidence type="ECO:0008006" key="3">
    <source>
        <dbReference type="Google" id="ProtNLM"/>
    </source>
</evidence>